<protein>
    <submittedName>
        <fullName evidence="1">Putative ABC transport system substrate-binding protein</fullName>
    </submittedName>
</protein>
<name>A0A2U1D4P7_9LACO</name>
<dbReference type="InterPro" id="IPR028082">
    <property type="entry name" value="Peripla_BP_I"/>
</dbReference>
<dbReference type="PANTHER" id="PTHR35271">
    <property type="entry name" value="ABC TRANSPORTER, SUBSTRATE-BINDING LIPOPROTEIN-RELATED"/>
    <property type="match status" value="1"/>
</dbReference>
<dbReference type="Pfam" id="PF04392">
    <property type="entry name" value="ABC_sub_bind"/>
    <property type="match status" value="1"/>
</dbReference>
<gene>
    <name evidence="1" type="ORF">C7384_11116</name>
</gene>
<reference evidence="1 2" key="1">
    <citation type="submission" date="2018-04" db="EMBL/GenBank/DDBJ databases">
        <title>Genomic Encyclopedia of Type Strains, Phase IV (KMG-IV): sequencing the most valuable type-strain genomes for metagenomic binning, comparative biology and taxonomic classification.</title>
        <authorList>
            <person name="Goeker M."/>
        </authorList>
    </citation>
    <scope>NUCLEOTIDE SEQUENCE [LARGE SCALE GENOMIC DNA]</scope>
    <source>
        <strain evidence="1 2">DSM 28795</strain>
    </source>
</reference>
<comment type="caution">
    <text evidence="1">The sequence shown here is derived from an EMBL/GenBank/DDBJ whole genome shotgun (WGS) entry which is preliminary data.</text>
</comment>
<evidence type="ECO:0000313" key="2">
    <source>
        <dbReference type="Proteomes" id="UP000245433"/>
    </source>
</evidence>
<dbReference type="AlphaFoldDB" id="A0A2U1D4P7"/>
<sequence>MNKRLLSSIVIVAGFLVFAFFQGSHSANSQAKIPKVGILQLVTHPALDEIHQGIVAGLKHEGYVNGKSVKIDYQNAQANQANLKTMAQNFINQGDNLTIGIATPAVLSLAKAANGQSPVILAGITDPVGAKLVKSIDKPGANITGTSGDSPLAAHLDVIKKVAPQAKTLGIIYTSSDHGGTYHAKKMEKLAQAQGMQVKMYTIASTNDMQQVAETMAGQVDVVYAPQDNGVASAMKTLISATNQAKIPVIPATDTMVKDGGIATMSVSQFDIGYQAGLMAGKVLKGQNPATMPVHAVTKGSLVVNTKEAQLLGIDLPANMVQEAQEHGEVIQ</sequence>
<dbReference type="Proteomes" id="UP000245433">
    <property type="component" value="Unassembled WGS sequence"/>
</dbReference>
<dbReference type="PANTHER" id="PTHR35271:SF1">
    <property type="entry name" value="ABC TRANSPORTER, SUBSTRATE-BINDING LIPOPROTEIN"/>
    <property type="match status" value="1"/>
</dbReference>
<accession>A0A2U1D4P7</accession>
<organism evidence="1 2">
    <name type="scientific">Convivina intestini</name>
    <dbReference type="NCBI Taxonomy" id="1505726"/>
    <lineage>
        <taxon>Bacteria</taxon>
        <taxon>Bacillati</taxon>
        <taxon>Bacillota</taxon>
        <taxon>Bacilli</taxon>
        <taxon>Lactobacillales</taxon>
        <taxon>Lactobacillaceae</taxon>
        <taxon>Convivina</taxon>
    </lineage>
</organism>
<dbReference type="InterPro" id="IPR047776">
    <property type="entry name" value="ABC_SBP_TrpX-like"/>
</dbReference>
<dbReference type="NCBIfam" id="NF041285">
    <property type="entry name" value="ABC_SBP_TrpX"/>
    <property type="match status" value="1"/>
</dbReference>
<proteinExistence type="predicted"/>
<dbReference type="EMBL" id="QEKT01000011">
    <property type="protein sequence ID" value="PVY82579.1"/>
    <property type="molecule type" value="Genomic_DNA"/>
</dbReference>
<dbReference type="OrthoDB" id="9776955at2"/>
<dbReference type="SUPFAM" id="SSF53822">
    <property type="entry name" value="Periplasmic binding protein-like I"/>
    <property type="match status" value="1"/>
</dbReference>
<dbReference type="RefSeq" id="WP_089939917.1">
    <property type="nucleotide sequence ID" value="NZ_CAKOEX010000012.1"/>
</dbReference>
<keyword evidence="2" id="KW-1185">Reference proteome</keyword>
<dbReference type="Gene3D" id="3.40.50.2300">
    <property type="match status" value="2"/>
</dbReference>
<dbReference type="CDD" id="cd06325">
    <property type="entry name" value="PBP1_ABC_unchar_transporter"/>
    <property type="match status" value="1"/>
</dbReference>
<dbReference type="InterPro" id="IPR007487">
    <property type="entry name" value="ABC_transpt-TYRBP-like"/>
</dbReference>
<evidence type="ECO:0000313" key="1">
    <source>
        <dbReference type="EMBL" id="PVY82579.1"/>
    </source>
</evidence>